<dbReference type="PANTHER" id="PTHR12363">
    <property type="entry name" value="TRANSPORTIN 3 AND IMPORTIN 13"/>
    <property type="match status" value="1"/>
</dbReference>
<dbReference type="InterPro" id="IPR013598">
    <property type="entry name" value="Exportin-1/Importin-b-like"/>
</dbReference>
<dbReference type="InterPro" id="IPR011989">
    <property type="entry name" value="ARM-like"/>
</dbReference>
<feature type="domain" description="Importin N-terminal" evidence="1">
    <location>
        <begin position="27"/>
        <end position="96"/>
    </location>
</feature>
<dbReference type="Pfam" id="PF24138">
    <property type="entry name" value="TPR_TNPO3_IPO13_2nd"/>
    <property type="match status" value="1"/>
</dbReference>
<dbReference type="PANTHER" id="PTHR12363:SF53">
    <property type="entry name" value="MRNA TRANSPORT REGULATOR MTR10"/>
    <property type="match status" value="1"/>
</dbReference>
<dbReference type="PROSITE" id="PS50166">
    <property type="entry name" value="IMPORTIN_B_NT"/>
    <property type="match status" value="1"/>
</dbReference>
<dbReference type="GO" id="GO:0006606">
    <property type="term" value="P:protein import into nucleus"/>
    <property type="evidence" value="ECO:0007669"/>
    <property type="project" value="TreeGrafter"/>
</dbReference>
<dbReference type="RefSeq" id="XP_064851805.1">
    <property type="nucleotide sequence ID" value="XM_064995733.1"/>
</dbReference>
<dbReference type="InterPro" id="IPR051345">
    <property type="entry name" value="Importin_beta-like_NTR"/>
</dbReference>
<dbReference type="AlphaFoldDB" id="A0AAV5QKB4"/>
<dbReference type="Gene3D" id="1.25.10.10">
    <property type="entry name" value="Leucine-rich Repeat Variant"/>
    <property type="match status" value="1"/>
</dbReference>
<dbReference type="Pfam" id="PF08389">
    <property type="entry name" value="Xpo1"/>
    <property type="match status" value="1"/>
</dbReference>
<dbReference type="Proteomes" id="UP001360560">
    <property type="component" value="Unassembled WGS sequence"/>
</dbReference>
<organism evidence="2 3">
    <name type="scientific">Saccharomycopsis crataegensis</name>
    <dbReference type="NCBI Taxonomy" id="43959"/>
    <lineage>
        <taxon>Eukaryota</taxon>
        <taxon>Fungi</taxon>
        <taxon>Dikarya</taxon>
        <taxon>Ascomycota</taxon>
        <taxon>Saccharomycotina</taxon>
        <taxon>Saccharomycetes</taxon>
        <taxon>Saccharomycopsidaceae</taxon>
        <taxon>Saccharomycopsis</taxon>
    </lineage>
</organism>
<dbReference type="InterPro" id="IPR001494">
    <property type="entry name" value="Importin-beta_N"/>
</dbReference>
<dbReference type="GeneID" id="90072784"/>
<dbReference type="InterPro" id="IPR058537">
    <property type="entry name" value="TPR_TNPO3_IPO13_4th"/>
</dbReference>
<accession>A0AAV5QKB4</accession>
<evidence type="ECO:0000259" key="1">
    <source>
        <dbReference type="PROSITE" id="PS50166"/>
    </source>
</evidence>
<dbReference type="SUPFAM" id="SSF48371">
    <property type="entry name" value="ARM repeat"/>
    <property type="match status" value="1"/>
</dbReference>
<proteinExistence type="predicted"/>
<dbReference type="InterPro" id="IPR057941">
    <property type="entry name" value="TPR_TNPO3_IPO13_2nd"/>
</dbReference>
<evidence type="ECO:0000313" key="2">
    <source>
        <dbReference type="EMBL" id="GMM34805.1"/>
    </source>
</evidence>
<keyword evidence="3" id="KW-1185">Reference proteome</keyword>
<dbReference type="EMBL" id="BTFZ01000003">
    <property type="protein sequence ID" value="GMM34805.1"/>
    <property type="molecule type" value="Genomic_DNA"/>
</dbReference>
<dbReference type="InterPro" id="IPR016024">
    <property type="entry name" value="ARM-type_fold"/>
</dbReference>
<evidence type="ECO:0000313" key="3">
    <source>
        <dbReference type="Proteomes" id="UP001360560"/>
    </source>
</evidence>
<dbReference type="SMART" id="SM00913">
    <property type="entry name" value="IBN_N"/>
    <property type="match status" value="1"/>
</dbReference>
<dbReference type="Pfam" id="PF24139">
    <property type="entry name" value="TPR_TNPO3_IPO13_4th"/>
    <property type="match status" value="1"/>
</dbReference>
<protein>
    <submittedName>
        <fullName evidence="2">Mtr10 protein</fullName>
    </submittedName>
</protein>
<name>A0AAV5QKB4_9ASCO</name>
<dbReference type="GO" id="GO:0005634">
    <property type="term" value="C:nucleus"/>
    <property type="evidence" value="ECO:0007669"/>
    <property type="project" value="UniProtKB-ARBA"/>
</dbReference>
<reference evidence="2 3" key="1">
    <citation type="journal article" date="2023" name="Elife">
        <title>Identification of key yeast species and microbe-microbe interactions impacting larval growth of Drosophila in the wild.</title>
        <authorList>
            <person name="Mure A."/>
            <person name="Sugiura Y."/>
            <person name="Maeda R."/>
            <person name="Honda K."/>
            <person name="Sakurai N."/>
            <person name="Takahashi Y."/>
            <person name="Watada M."/>
            <person name="Katoh T."/>
            <person name="Gotoh A."/>
            <person name="Gotoh Y."/>
            <person name="Taniguchi I."/>
            <person name="Nakamura K."/>
            <person name="Hayashi T."/>
            <person name="Katayama T."/>
            <person name="Uemura T."/>
            <person name="Hattori Y."/>
        </authorList>
    </citation>
    <scope>NUCLEOTIDE SEQUENCE [LARGE SCALE GENOMIC DNA]</scope>
    <source>
        <strain evidence="2 3">SC-9</strain>
    </source>
</reference>
<dbReference type="Pfam" id="PF03810">
    <property type="entry name" value="IBN_N"/>
    <property type="match status" value="1"/>
</dbReference>
<gene>
    <name evidence="2" type="ORF">DASC09_021300</name>
</gene>
<sequence>MDQQLSTLLQALGTMYSNAEYSTKQKANDYLQQFRQSQEAWTISHLILDDETNQFDLQTKLFAAQTLRAKISFNLSQVPSDGLDQIKDSLIKLIISYTTKNIKVIRTQLNIALVSLSLQHLSWENPVADIIAVFEAQSQQNSSYTNAYLASLFEFLKILPEECSDINKTPLSDSDFAARTSVLISKNKANVLQLLIQLSTSEDKQTSAAVLDCLNSWITEIPITKILSTASLYQLIFNNLLHEQNFDLSIEALISIIKETQDIENLDLISDLYQELIKLKPLLFENFESFEIVKGLTRLFVEIGECWNASIIKNPEYFKDLIEILLKCCEFKDDLDVIRLTFNFWDSSAIMLEAPAHADSKKAFAPVFLRLIEIIIDQLEYPESDDDDNNAEQSTKDLFDGDLEAKEKFVEFRYDMGDVLKACCLIVGSSDSLAVPYNKLQNLAQNEGAMKFSWQKIEAPLFSMRSMANKVDSQASNDMLNNIFQLLLHLIQSNSPLIQYNRIKYAVTLVFGRYTEYTSNHPSLLEPQLDFIFNNLNTAANKAQTTEQEKDLLVASSNSLMYFCQDCASLLVPLLDKFYEFYTSIKNNSNVDSSVIYEITDGISHVINAQPSEEETYNTAKIFLQPTLEELNVFNQNAPQILQSKNDDDIAYKTIADKIELVTILLTFLEPMDYQSNVNRIADLVIEVFPLMESLFTNFKNSFKISERIVKFLKVQIEVHTTYLVSILPRVIDLVSKGYETTKYGCYLWLTGIIIKQFNDDYVSDDIKQGVFNFGILQGKLFSSWLIEQLPGTNIPLLASNDRSSTSYESLENERSKLFDQLINVEDKVEDFFRMLDDLILQFPFKVIGDLHNSDSMVQQSFQIGILALNLDKYDPVINTIRFLIDFVSWGNEVPPISMVKSNPIEVRETVCKFLLSSPAGGFNGESQDTNGLLLFNMCFKGLLFKFPRDAEFETYDLVNRLVKLVFVLSNNNVALIRSWVEFAIEDLPLNSVSDQEKIKTLGEVEAALSKNDFRKFKACLKLFINYYWRKHAHD</sequence>
<dbReference type="GO" id="GO:0005737">
    <property type="term" value="C:cytoplasm"/>
    <property type="evidence" value="ECO:0007669"/>
    <property type="project" value="TreeGrafter"/>
</dbReference>
<dbReference type="GO" id="GO:0031267">
    <property type="term" value="F:small GTPase binding"/>
    <property type="evidence" value="ECO:0007669"/>
    <property type="project" value="InterPro"/>
</dbReference>
<comment type="caution">
    <text evidence="2">The sequence shown here is derived from an EMBL/GenBank/DDBJ whole genome shotgun (WGS) entry which is preliminary data.</text>
</comment>